<keyword evidence="1" id="KW-0812">Transmembrane</keyword>
<dbReference type="AlphaFoldDB" id="A0A9D5D480"/>
<sequence length="421" mass="47612">MAAIPPRCYSLPRSLLLRLSSPIRESLSQTPYAPPEGSAISIKSLLEDLLPHRNQVSDDEFRVEIRDFILCCAAMAASEGVEFPAVYWIPGDLARASILALREMAVAVGLSSEREMVAEMMPEVVVQLKEVIKESCIDPDSEEVVAASAKAPVACAVLAAHQFRWLASQVLYPNLGKIMWLLIPCALTALDHWSPEVKEQGMVTFIHVAKNVTVAELAWYEDAILDACCRNIASSDELWHLVVEVSVLMLTFMEGKNPRSSWFEQILNEMLGHLERQPMNKERRVAWLLLIEPVFNAMGLVLLAHFRRIFSLFFHWMHADDDKTVILVLERLNAIIKLTWIRKSPYFQRLVDELIQLYKESATKKSREVIRSHIMQTLILLQKCQGSCFEAAWNKHNSDPNLTMLTSLFHNLACGTPESCA</sequence>
<organism evidence="2 3">
    <name type="scientific">Dioscorea zingiberensis</name>
    <dbReference type="NCBI Taxonomy" id="325984"/>
    <lineage>
        <taxon>Eukaryota</taxon>
        <taxon>Viridiplantae</taxon>
        <taxon>Streptophyta</taxon>
        <taxon>Embryophyta</taxon>
        <taxon>Tracheophyta</taxon>
        <taxon>Spermatophyta</taxon>
        <taxon>Magnoliopsida</taxon>
        <taxon>Liliopsida</taxon>
        <taxon>Dioscoreales</taxon>
        <taxon>Dioscoreaceae</taxon>
        <taxon>Dioscorea</taxon>
    </lineage>
</organism>
<keyword evidence="3" id="KW-1185">Reference proteome</keyword>
<dbReference type="PANTHER" id="PTHR14873:SF1">
    <property type="entry name" value="OS06G0694100 PROTEIN"/>
    <property type="match status" value="1"/>
</dbReference>
<dbReference type="OrthoDB" id="753785at2759"/>
<protein>
    <recommendedName>
        <fullName evidence="4">ARM repeat superfamily protein</fullName>
    </recommendedName>
</protein>
<keyword evidence="1" id="KW-0472">Membrane</keyword>
<dbReference type="Proteomes" id="UP001085076">
    <property type="component" value="Miscellaneous, Linkage group lg01"/>
</dbReference>
<dbReference type="EMBL" id="JAGGNH010000001">
    <property type="protein sequence ID" value="KAJ0985086.1"/>
    <property type="molecule type" value="Genomic_DNA"/>
</dbReference>
<gene>
    <name evidence="2" type="ORF">J5N97_003442</name>
</gene>
<reference evidence="2" key="1">
    <citation type="submission" date="2021-03" db="EMBL/GenBank/DDBJ databases">
        <authorList>
            <person name="Li Z."/>
            <person name="Yang C."/>
        </authorList>
    </citation>
    <scope>NUCLEOTIDE SEQUENCE</scope>
    <source>
        <strain evidence="2">Dzin_1.0</strain>
        <tissue evidence="2">Leaf</tissue>
    </source>
</reference>
<dbReference type="InterPro" id="IPR016024">
    <property type="entry name" value="ARM-type_fold"/>
</dbReference>
<comment type="caution">
    <text evidence="2">The sequence shown here is derived from an EMBL/GenBank/DDBJ whole genome shotgun (WGS) entry which is preliminary data.</text>
</comment>
<evidence type="ECO:0000256" key="1">
    <source>
        <dbReference type="SAM" id="Phobius"/>
    </source>
</evidence>
<dbReference type="PANTHER" id="PTHR14873">
    <property type="entry name" value="OS06G0694100 PROTEIN"/>
    <property type="match status" value="1"/>
</dbReference>
<name>A0A9D5D480_9LILI</name>
<reference evidence="2" key="2">
    <citation type="journal article" date="2022" name="Hortic Res">
        <title>The genome of Dioscorea zingiberensis sheds light on the biosynthesis, origin and evolution of the medicinally important diosgenin saponins.</title>
        <authorList>
            <person name="Li Y."/>
            <person name="Tan C."/>
            <person name="Li Z."/>
            <person name="Guo J."/>
            <person name="Li S."/>
            <person name="Chen X."/>
            <person name="Wang C."/>
            <person name="Dai X."/>
            <person name="Yang H."/>
            <person name="Song W."/>
            <person name="Hou L."/>
            <person name="Xu J."/>
            <person name="Tong Z."/>
            <person name="Xu A."/>
            <person name="Yuan X."/>
            <person name="Wang W."/>
            <person name="Yang Q."/>
            <person name="Chen L."/>
            <person name="Sun Z."/>
            <person name="Wang K."/>
            <person name="Pan B."/>
            <person name="Chen J."/>
            <person name="Bao Y."/>
            <person name="Liu F."/>
            <person name="Qi X."/>
            <person name="Gang D.R."/>
            <person name="Wen J."/>
            <person name="Li J."/>
        </authorList>
    </citation>
    <scope>NUCLEOTIDE SEQUENCE</scope>
    <source>
        <strain evidence="2">Dzin_1.0</strain>
    </source>
</reference>
<accession>A0A9D5D480</accession>
<feature type="transmembrane region" description="Helical" evidence="1">
    <location>
        <begin position="285"/>
        <end position="306"/>
    </location>
</feature>
<evidence type="ECO:0000313" key="3">
    <source>
        <dbReference type="Proteomes" id="UP001085076"/>
    </source>
</evidence>
<evidence type="ECO:0008006" key="4">
    <source>
        <dbReference type="Google" id="ProtNLM"/>
    </source>
</evidence>
<evidence type="ECO:0000313" key="2">
    <source>
        <dbReference type="EMBL" id="KAJ0985086.1"/>
    </source>
</evidence>
<dbReference type="SUPFAM" id="SSF48371">
    <property type="entry name" value="ARM repeat"/>
    <property type="match status" value="1"/>
</dbReference>
<proteinExistence type="predicted"/>
<keyword evidence="1" id="KW-1133">Transmembrane helix</keyword>